<dbReference type="EMBL" id="LT554468">
    <property type="protein sequence ID" value="SAM05405.1"/>
    <property type="molecule type" value="Genomic_DNA"/>
</dbReference>
<organism evidence="9">
    <name type="scientific">Absidia glauca</name>
    <name type="common">Pin mould</name>
    <dbReference type="NCBI Taxonomy" id="4829"/>
    <lineage>
        <taxon>Eukaryota</taxon>
        <taxon>Fungi</taxon>
        <taxon>Fungi incertae sedis</taxon>
        <taxon>Mucoromycota</taxon>
        <taxon>Mucoromycotina</taxon>
        <taxon>Mucoromycetes</taxon>
        <taxon>Mucorales</taxon>
        <taxon>Cunninghamellaceae</taxon>
        <taxon>Absidia</taxon>
    </lineage>
</organism>
<reference evidence="9" key="1">
    <citation type="submission" date="2016-04" db="EMBL/GenBank/DDBJ databases">
        <authorList>
            <person name="Evans L.H."/>
            <person name="Alamgir A."/>
            <person name="Owens N."/>
            <person name="Weber N.D."/>
            <person name="Virtaneva K."/>
            <person name="Barbian K."/>
            <person name="Babar A."/>
            <person name="Rosenke K."/>
        </authorList>
    </citation>
    <scope>NUCLEOTIDE SEQUENCE [LARGE SCALE GENOMIC DNA]</scope>
    <source>
        <strain evidence="9">CBS 101.48</strain>
    </source>
</reference>
<dbReference type="InterPro" id="IPR045014">
    <property type="entry name" value="TM41A/B"/>
</dbReference>
<evidence type="ECO:0000256" key="3">
    <source>
        <dbReference type="ARBA" id="ARBA00022729"/>
    </source>
</evidence>
<evidence type="ECO:0000256" key="2">
    <source>
        <dbReference type="ARBA" id="ARBA00022692"/>
    </source>
</evidence>
<dbReference type="GO" id="GO:0016020">
    <property type="term" value="C:membrane"/>
    <property type="evidence" value="ECO:0007669"/>
    <property type="project" value="UniProtKB-SubCell"/>
</dbReference>
<keyword evidence="10" id="KW-1185">Reference proteome</keyword>
<dbReference type="Proteomes" id="UP000078561">
    <property type="component" value="Unassembled WGS sequence"/>
</dbReference>
<keyword evidence="3" id="KW-0732">Signal</keyword>
<feature type="region of interest" description="Disordered" evidence="6">
    <location>
        <begin position="1"/>
        <end position="23"/>
    </location>
</feature>
<dbReference type="STRING" id="4829.A0A163K447"/>
<feature type="transmembrane region" description="Helical" evidence="7">
    <location>
        <begin position="246"/>
        <end position="269"/>
    </location>
</feature>
<dbReference type="InParanoid" id="A0A163K447"/>
<evidence type="ECO:0000256" key="6">
    <source>
        <dbReference type="SAM" id="MobiDB-lite"/>
    </source>
</evidence>
<evidence type="ECO:0000259" key="8">
    <source>
        <dbReference type="Pfam" id="PF09335"/>
    </source>
</evidence>
<dbReference type="OMA" id="PWIRLSI"/>
<proteinExistence type="predicted"/>
<protein>
    <recommendedName>
        <fullName evidence="8">VTT domain-containing protein</fullName>
    </recommendedName>
</protein>
<evidence type="ECO:0000313" key="10">
    <source>
        <dbReference type="Proteomes" id="UP000078561"/>
    </source>
</evidence>
<evidence type="ECO:0000256" key="7">
    <source>
        <dbReference type="SAM" id="Phobius"/>
    </source>
</evidence>
<keyword evidence="5 7" id="KW-0472">Membrane</keyword>
<gene>
    <name evidence="9" type="primary">ABSGL_11280.1 scaffold 12295</name>
</gene>
<evidence type="ECO:0000313" key="9">
    <source>
        <dbReference type="EMBL" id="SAM05405.1"/>
    </source>
</evidence>
<feature type="transmembrane region" description="Helical" evidence="7">
    <location>
        <begin position="40"/>
        <end position="62"/>
    </location>
</feature>
<feature type="domain" description="VTT" evidence="8">
    <location>
        <begin position="112"/>
        <end position="235"/>
    </location>
</feature>
<dbReference type="AlphaFoldDB" id="A0A163K447"/>
<feature type="transmembrane region" description="Helical" evidence="7">
    <location>
        <begin position="117"/>
        <end position="138"/>
    </location>
</feature>
<dbReference type="Pfam" id="PF09335">
    <property type="entry name" value="VTT_dom"/>
    <property type="match status" value="1"/>
</dbReference>
<feature type="transmembrane region" description="Helical" evidence="7">
    <location>
        <begin position="144"/>
        <end position="163"/>
    </location>
</feature>
<accession>A0A163K447</accession>
<sequence length="293" mass="33526">MHGARSGWDTSDKSTTLNATTETQQRTTHWKTWARLVPRLTFVVLAGMLSFCFLIILTHTLLNMDLPRSLHQVQLIAAQLDDMTHGRTWSDYFCVVVVFASIYLWQQGFSMPGSILLNLLAGQLYGVVVATLWTSYLTAFGSTLAYFLGWWVIGPPALEVPWVKRRVELWQEQMDREKKAVGLFWWLLFIRLLPFSPYWFINMVSPLVGVPLAAFFWSTFLGSMPYNYVCAQAGEVLGELTTTSDLLTVSLMGKLLVVSLVSLIPLIWGKSMQRRMKKRMEKDDEDLDIELEQ</sequence>
<dbReference type="PANTHER" id="PTHR43220:SF21">
    <property type="entry name" value="TRANSMEMBRANE PROTEIN 41A"/>
    <property type="match status" value="1"/>
</dbReference>
<keyword evidence="2 7" id="KW-0812">Transmembrane</keyword>
<evidence type="ECO:0000256" key="1">
    <source>
        <dbReference type="ARBA" id="ARBA00004141"/>
    </source>
</evidence>
<keyword evidence="4 7" id="KW-1133">Transmembrane helix</keyword>
<feature type="transmembrane region" description="Helical" evidence="7">
    <location>
        <begin position="89"/>
        <end position="105"/>
    </location>
</feature>
<dbReference type="InterPro" id="IPR032816">
    <property type="entry name" value="VTT_dom"/>
</dbReference>
<evidence type="ECO:0000256" key="5">
    <source>
        <dbReference type="ARBA" id="ARBA00023136"/>
    </source>
</evidence>
<feature type="compositionally biased region" description="Polar residues" evidence="6">
    <location>
        <begin position="13"/>
        <end position="23"/>
    </location>
</feature>
<feature type="transmembrane region" description="Helical" evidence="7">
    <location>
        <begin position="183"/>
        <end position="201"/>
    </location>
</feature>
<dbReference type="OrthoDB" id="3364966at2759"/>
<dbReference type="PANTHER" id="PTHR43220">
    <property type="match status" value="1"/>
</dbReference>
<comment type="subcellular location">
    <subcellularLocation>
        <location evidence="1">Membrane</location>
        <topology evidence="1">Multi-pass membrane protein</topology>
    </subcellularLocation>
</comment>
<name>A0A163K447_ABSGL</name>
<evidence type="ECO:0000256" key="4">
    <source>
        <dbReference type="ARBA" id="ARBA00022989"/>
    </source>
</evidence>